<dbReference type="SMART" id="SM00032">
    <property type="entry name" value="CCP"/>
    <property type="match status" value="4"/>
</dbReference>
<dbReference type="Gene3D" id="2.10.70.10">
    <property type="entry name" value="Complement Module, domain 1"/>
    <property type="match status" value="4"/>
</dbReference>
<dbReference type="InterPro" id="IPR009003">
    <property type="entry name" value="Peptidase_S1_PA"/>
</dbReference>
<evidence type="ECO:0000259" key="28">
    <source>
        <dbReference type="PROSITE" id="PS50923"/>
    </source>
</evidence>
<dbReference type="InterPro" id="IPR001254">
    <property type="entry name" value="Trypsin_dom"/>
</dbReference>
<dbReference type="PROSITE" id="PS01180">
    <property type="entry name" value="CUB"/>
    <property type="match status" value="4"/>
</dbReference>
<evidence type="ECO:0000256" key="10">
    <source>
        <dbReference type="ARBA" id="ARBA00022670"/>
    </source>
</evidence>
<feature type="domain" description="Peptidase S1" evidence="27">
    <location>
        <begin position="1210"/>
        <end position="1455"/>
    </location>
</feature>
<dbReference type="InterPro" id="IPR000436">
    <property type="entry name" value="Sushi_SCR_CCP_dom"/>
</dbReference>
<comment type="function">
    <text evidence="22">Serine protease component of the complement C1 complex, a multiprotein complex that initiates the classical pathway of the complement system, a cascade of proteins that leads to phagocytosis and breakdown of pathogens and signaling that strengthens the adaptive immune system. C1R catalyzes the first enzymatic step in the classical complement pathway: it is activated by the C1Q subcomplex of the C1 complex, which associates with IgG or IgM immunoglobulins complexed with antigens to form antigen-antibody complexes on the surface of pathogens. Immunoglobulin-binding promotes the autocatalytic cleavage and activation of C1R. Activated C1R then cleaves and activates C1S, the second protease of the classical complement pathway. It is unclear if C1R activates C1S within single, strained C1 complexes or between neighboring C1 complexes on surfaces.</text>
</comment>
<dbReference type="RefSeq" id="XP_008278409.1">
    <property type="nucleotide sequence ID" value="XM_008280187.1"/>
</dbReference>
<evidence type="ECO:0000256" key="18">
    <source>
        <dbReference type="ARBA" id="ARBA00022875"/>
    </source>
</evidence>
<dbReference type="CTD" id="793504"/>
<feature type="domain" description="CUB" evidence="26">
    <location>
        <begin position="944"/>
        <end position="1059"/>
    </location>
</feature>
<dbReference type="InterPro" id="IPR001881">
    <property type="entry name" value="EGF-like_Ca-bd_dom"/>
</dbReference>
<evidence type="ECO:0000256" key="5">
    <source>
        <dbReference type="ARBA" id="ARBA00022525"/>
    </source>
</evidence>
<dbReference type="InterPro" id="IPR033116">
    <property type="entry name" value="TRYPSIN_SER"/>
</dbReference>
<evidence type="ECO:0000256" key="16">
    <source>
        <dbReference type="ARBA" id="ARBA00022825"/>
    </source>
</evidence>
<evidence type="ECO:0000256" key="2">
    <source>
        <dbReference type="ARBA" id="ARBA00004241"/>
    </source>
</evidence>
<gene>
    <name evidence="30" type="primary">c1s.2</name>
</gene>
<comment type="subcellular location">
    <subcellularLocation>
        <location evidence="2">Cell surface</location>
    </subcellularLocation>
    <subcellularLocation>
        <location evidence="3">Secreted</location>
    </subcellularLocation>
</comment>
<comment type="subunit">
    <text evidence="23">Core component of the complement C1 complex, a calcium-dependent complex composed of 1 molecule of the C1Q subcomplex, 2 molecules of C1R and 2 molecules of C1S. The C1Q subcomplex is composed 18 subunits: 3 chains of C1QA, C1QB, and C1QC trimerize to form 6 collagen-like triple helices connected to six globular ligand-recognition modules. Within the C1 complex, C1R is a dimer of identical chains, each of which is activated by cleavage into two chains, heavy and light, connected by disulfide bonds.</text>
</comment>
<keyword evidence="14" id="KW-0378">Hydrolase</keyword>
<dbReference type="Pfam" id="PF00431">
    <property type="entry name" value="CUB"/>
    <property type="match status" value="4"/>
</dbReference>
<dbReference type="PROSITE" id="PS50240">
    <property type="entry name" value="TRYPSIN_DOM"/>
    <property type="match status" value="2"/>
</dbReference>
<evidence type="ECO:0000256" key="9">
    <source>
        <dbReference type="ARBA" id="ARBA00022659"/>
    </source>
</evidence>
<feature type="domain" description="Sushi" evidence="28">
    <location>
        <begin position="1127"/>
        <end position="1195"/>
    </location>
</feature>
<dbReference type="GO" id="GO:0004252">
    <property type="term" value="F:serine-type endopeptidase activity"/>
    <property type="evidence" value="ECO:0007669"/>
    <property type="project" value="UniProtKB-EC"/>
</dbReference>
<keyword evidence="10" id="KW-0645">Protease</keyword>
<keyword evidence="15" id="KW-0068">Autocatalytic cleavage</keyword>
<dbReference type="Pfam" id="PF00089">
    <property type="entry name" value="Trypsin"/>
    <property type="match status" value="2"/>
</dbReference>
<evidence type="ECO:0000256" key="11">
    <source>
        <dbReference type="ARBA" id="ARBA00022723"/>
    </source>
</evidence>
<keyword evidence="11" id="KW-0479">Metal-binding</keyword>
<keyword evidence="8" id="KW-0399">Innate immunity</keyword>
<dbReference type="InterPro" id="IPR035976">
    <property type="entry name" value="Sushi/SCR/CCP_sf"/>
</dbReference>
<dbReference type="InterPro" id="IPR043504">
    <property type="entry name" value="Peptidase_S1_PA_chymotrypsin"/>
</dbReference>
<dbReference type="FunFam" id="2.60.120.290:FF:000012">
    <property type="entry name" value="mannan-binding lectin serine protease 1 isoform X1"/>
    <property type="match status" value="1"/>
</dbReference>
<accession>A0A9Y4JLH5</accession>
<dbReference type="InterPro" id="IPR018097">
    <property type="entry name" value="EGF_Ca-bd_CS"/>
</dbReference>
<dbReference type="CDD" id="cd00054">
    <property type="entry name" value="EGF_CA"/>
    <property type="match status" value="2"/>
</dbReference>
<evidence type="ECO:0000256" key="7">
    <source>
        <dbReference type="ARBA" id="ARBA00022553"/>
    </source>
</evidence>
<dbReference type="InterPro" id="IPR035914">
    <property type="entry name" value="Sperma_CUB_dom_sf"/>
</dbReference>
<dbReference type="SMART" id="SM00042">
    <property type="entry name" value="CUB"/>
    <property type="match status" value="4"/>
</dbReference>
<evidence type="ECO:0000256" key="23">
    <source>
        <dbReference type="ARBA" id="ARBA00093536"/>
    </source>
</evidence>
<evidence type="ECO:0000313" key="30">
    <source>
        <dbReference type="RefSeq" id="XP_008278409.1"/>
    </source>
</evidence>
<evidence type="ECO:0000256" key="21">
    <source>
        <dbReference type="ARBA" id="ARBA00024195"/>
    </source>
</evidence>
<evidence type="ECO:0000256" key="8">
    <source>
        <dbReference type="ARBA" id="ARBA00022588"/>
    </source>
</evidence>
<dbReference type="GO" id="GO:0005509">
    <property type="term" value="F:calcium ion binding"/>
    <property type="evidence" value="ECO:0007669"/>
    <property type="project" value="InterPro"/>
</dbReference>
<name>A0A9Y4JLH5_9TELE</name>
<keyword evidence="12" id="KW-0732">Signal</keyword>
<dbReference type="SUPFAM" id="SSF50494">
    <property type="entry name" value="Trypsin-like serine proteases"/>
    <property type="match status" value="2"/>
</dbReference>
<feature type="disulfide bond" evidence="24">
    <location>
        <begin position="944"/>
        <end position="971"/>
    </location>
</feature>
<dbReference type="GO" id="GO:0072562">
    <property type="term" value="C:blood microparticle"/>
    <property type="evidence" value="ECO:0007669"/>
    <property type="project" value="TreeGrafter"/>
</dbReference>
<evidence type="ECO:0000256" key="6">
    <source>
        <dbReference type="ARBA" id="ARBA00022536"/>
    </source>
</evidence>
<comment type="caution">
    <text evidence="25">Lacks conserved residue(s) required for the propagation of feature annotation.</text>
</comment>
<dbReference type="FunFam" id="2.60.120.290:FF:000101">
    <property type="entry name" value="Complement component 1, s subcomponent"/>
    <property type="match status" value="1"/>
</dbReference>
<dbReference type="FunFam" id="2.10.70.10:FF:000016">
    <property type="entry name" value="Mannan-binding lectin serine protease 1"/>
    <property type="match status" value="2"/>
</dbReference>
<dbReference type="FunFam" id="2.40.10.10:FF:000002">
    <property type="entry name" value="Transmembrane protease serine"/>
    <property type="match status" value="2"/>
</dbReference>
<keyword evidence="18" id="KW-0180">Complement pathway</keyword>
<comment type="similarity">
    <text evidence="21">Belongs to the peptidase S1 family. CLIP subfamily.</text>
</comment>
<dbReference type="PROSITE" id="PS00135">
    <property type="entry name" value="TRYPSIN_SER"/>
    <property type="match status" value="2"/>
</dbReference>
<evidence type="ECO:0000256" key="25">
    <source>
        <dbReference type="PROSITE-ProRule" id="PRU00302"/>
    </source>
</evidence>
<dbReference type="PANTHER" id="PTHR24255">
    <property type="entry name" value="COMPLEMENT COMPONENT 1, S SUBCOMPONENT-RELATED"/>
    <property type="match status" value="1"/>
</dbReference>
<evidence type="ECO:0000256" key="24">
    <source>
        <dbReference type="PROSITE-ProRule" id="PRU00059"/>
    </source>
</evidence>
<evidence type="ECO:0000256" key="19">
    <source>
        <dbReference type="ARBA" id="ARBA00023157"/>
    </source>
</evidence>
<comment type="catalytic activity">
    <reaction evidence="1">
        <text>Selective cleavage of Lys(or Arg)-|-Ile bond in complement subcomponent C1s to form the active form of C1s (EC 3.4.21.42).</text>
        <dbReference type="EC" id="3.4.21.41"/>
    </reaction>
</comment>
<evidence type="ECO:0000259" key="27">
    <source>
        <dbReference type="PROSITE" id="PS50240"/>
    </source>
</evidence>
<dbReference type="SUPFAM" id="SSF57196">
    <property type="entry name" value="EGF/Laminin"/>
    <property type="match status" value="2"/>
</dbReference>
<dbReference type="Gene3D" id="2.60.120.290">
    <property type="entry name" value="Spermadhesin, CUB domain"/>
    <property type="match status" value="4"/>
</dbReference>
<evidence type="ECO:0000256" key="14">
    <source>
        <dbReference type="ARBA" id="ARBA00022801"/>
    </source>
</evidence>
<organism evidence="29 30">
    <name type="scientific">Stegastes partitus</name>
    <name type="common">bicolor damselfish</name>
    <dbReference type="NCBI Taxonomy" id="144197"/>
    <lineage>
        <taxon>Eukaryota</taxon>
        <taxon>Metazoa</taxon>
        <taxon>Chordata</taxon>
        <taxon>Craniata</taxon>
        <taxon>Vertebrata</taxon>
        <taxon>Euteleostomi</taxon>
        <taxon>Actinopterygii</taxon>
        <taxon>Neopterygii</taxon>
        <taxon>Teleostei</taxon>
        <taxon>Neoteleostei</taxon>
        <taxon>Acanthomorphata</taxon>
        <taxon>Ovalentaria</taxon>
        <taxon>Pomacentridae</taxon>
        <taxon>Stegastes</taxon>
    </lineage>
</organism>
<dbReference type="PROSITE" id="PS01187">
    <property type="entry name" value="EGF_CA"/>
    <property type="match status" value="2"/>
</dbReference>
<dbReference type="SMART" id="SM00020">
    <property type="entry name" value="Tryp_SPc"/>
    <property type="match status" value="2"/>
</dbReference>
<proteinExistence type="inferred from homology"/>
<dbReference type="GO" id="GO:0031638">
    <property type="term" value="P:zymogen activation"/>
    <property type="evidence" value="ECO:0007669"/>
    <property type="project" value="TreeGrafter"/>
</dbReference>
<dbReference type="Proteomes" id="UP000694891">
    <property type="component" value="Unplaced"/>
</dbReference>
<evidence type="ECO:0000256" key="17">
    <source>
        <dbReference type="ARBA" id="ARBA00022859"/>
    </source>
</evidence>
<dbReference type="GO" id="GO:0045087">
    <property type="term" value="P:innate immune response"/>
    <property type="evidence" value="ECO:0007669"/>
    <property type="project" value="UniProtKB-KW"/>
</dbReference>
<dbReference type="CDD" id="cd00033">
    <property type="entry name" value="CCP"/>
    <property type="match status" value="3"/>
</dbReference>
<dbReference type="SUPFAM" id="SSF49854">
    <property type="entry name" value="Spermadhesin, CUB domain"/>
    <property type="match status" value="4"/>
</dbReference>
<feature type="disulfide bond" evidence="24">
    <location>
        <begin position="215"/>
        <end position="242"/>
    </location>
</feature>
<keyword evidence="5" id="KW-0964">Secreted</keyword>
<dbReference type="InterPro" id="IPR000859">
    <property type="entry name" value="CUB_dom"/>
</dbReference>
<feature type="domain" description="CUB" evidence="26">
    <location>
        <begin position="45"/>
        <end position="170"/>
    </location>
</feature>
<feature type="domain" description="Peptidase S1" evidence="27">
    <location>
        <begin position="479"/>
        <end position="720"/>
    </location>
</feature>
<dbReference type="EC" id="3.4.21.41" evidence="4"/>
<dbReference type="Pfam" id="PF00084">
    <property type="entry name" value="Sushi"/>
    <property type="match status" value="3"/>
</dbReference>
<dbReference type="PRINTS" id="PR00722">
    <property type="entry name" value="CHYMOTRYPSIN"/>
</dbReference>
<keyword evidence="6" id="KW-0245">EGF-like domain</keyword>
<dbReference type="SMART" id="SM00181">
    <property type="entry name" value="EGF"/>
    <property type="match status" value="2"/>
</dbReference>
<dbReference type="PROSITE" id="PS50923">
    <property type="entry name" value="SUSHI"/>
    <property type="match status" value="3"/>
</dbReference>
<dbReference type="Gene3D" id="2.10.25.10">
    <property type="entry name" value="Laminin"/>
    <property type="match status" value="2"/>
</dbReference>
<dbReference type="GeneID" id="103356124"/>
<dbReference type="FunFam" id="2.10.25.10:FF:000059">
    <property type="entry name" value="Mannan-binding lectin serine protease 1"/>
    <property type="match status" value="2"/>
</dbReference>
<evidence type="ECO:0000313" key="29">
    <source>
        <dbReference type="Proteomes" id="UP000694891"/>
    </source>
</evidence>
<reference evidence="30" key="1">
    <citation type="submission" date="2025-08" db="UniProtKB">
        <authorList>
            <consortium name="RefSeq"/>
        </authorList>
    </citation>
    <scope>IDENTIFICATION</scope>
</reference>
<evidence type="ECO:0000256" key="4">
    <source>
        <dbReference type="ARBA" id="ARBA00011907"/>
    </source>
</evidence>
<dbReference type="PANTHER" id="PTHR24255:SF25">
    <property type="entry name" value="COMPLEMENT C1R SUBCOMPONENT"/>
    <property type="match status" value="1"/>
</dbReference>
<dbReference type="PROSITE" id="PS01186">
    <property type="entry name" value="EGF_2"/>
    <property type="match status" value="1"/>
</dbReference>
<dbReference type="FunFam" id="2.40.10.10:FF:000068">
    <property type="entry name" value="transmembrane protease serine 2"/>
    <property type="match status" value="1"/>
</dbReference>
<protein>
    <recommendedName>
        <fullName evidence="4">complement subcomponent C1r</fullName>
        <ecNumber evidence="4">3.4.21.41</ecNumber>
    </recommendedName>
</protein>
<keyword evidence="19 24" id="KW-1015">Disulfide bond</keyword>
<keyword evidence="20" id="KW-0325">Glycoprotein</keyword>
<dbReference type="GO" id="GO:0006958">
    <property type="term" value="P:complement activation, classical pathway"/>
    <property type="evidence" value="ECO:0007669"/>
    <property type="project" value="UniProtKB-KW"/>
</dbReference>
<evidence type="ECO:0000256" key="15">
    <source>
        <dbReference type="ARBA" id="ARBA00022813"/>
    </source>
</evidence>
<feature type="domain" description="CUB" evidence="26">
    <location>
        <begin position="215"/>
        <end position="327"/>
    </location>
</feature>
<dbReference type="Gene3D" id="2.40.10.10">
    <property type="entry name" value="Trypsin-like serine proteases"/>
    <property type="match status" value="2"/>
</dbReference>
<sequence>MQTGAKCERERGRDGEYNNKKRGSRDLSLFARRSDQIRMFRLSLLSVLLLAQSSQCALLGWVESPGYPSGYPPHSSLNWSRCAPRGHTLSVRLLHLDLEDSQDCENDALKVFSNGGLISVLCGNKDLEELRSVVNPTLVSSAGGCLSITFHSDFSNTKRHTGFRGFYTVQDFDECEDDPNNQCSQFCHNFIGGYHCSCRHGYLLAEDKHTCTVSCSEDLSGQNHGDVSSPSWPGSYAENADCVSTLSVENHQQLELHFSDVFDVEQSPDGQCIDALRVETPSITLGPFCGSSPPPSPLLTHSHHVRIRFTSDGFGTNRGFSLNFRTRGKVCPAAVTSHSTVSPQRAEHHPGQTVTVTCSVGHVVNSQHWVDALTSQFEATCDVTGTWTPSYTCEPVDCGFPNVPKDGILQLVGSEPPHTQYKDQIQFNCSSEYYRLDGDDTYSCNASGEWTAADGTTTMPECTAVCGQTGSFFSGAGRILGGQEAKLGQIPWQLLIRRPNRGGASLISDRWAVTAAHVVDGVEQTSLVLFGGLVDGRTAGGPGVAVLQSERIIIHPGYATGTNSGRINYDNDIALIRFASRVNFGPNLLPICLPEPNRGVWENEQGTVSGWGMTHNQQKSPLLNYAHIVAYSLNECQQTPTFSNKAVTFTNNMFCAGAHGKDSCYGDSGGPFVLPMLSSDGGPYVLAGVVSWGAPCRGGHNKGYYTKVENYVEWIKQTIRTEDGSTLCYINVSPECETFDPMQPIRSLMEKSDPKMYWIIWFLCSVLLCECGPLPDPDPPMFGEVRSPRFPQPYPPNLQQQWELSVPEGFQIRLTFTHLDIEASAGCHYDSLTVLYQEKLLGKFCGDENSADGHHPGNHPILSPGNTLTLIFQTDNSNPERHQNLGFSAHYQATDVDECSAPEPPDRSGPLCSQICLNTLGSYLCSCHHGYELRSDQRTCVLSCGGGIFDEPEGHLFSPGFPDTPPHAVSCQYIISVEPGFTVSLNFTDNFHIESVDTEDGSVCLHHWLQVTLPDREPVKLCGRSSPGLMETNSSTVRLDYHTDDAGQSRGWSLDYRTHRVQCPFPGGVAKGRVTPILMEYFYRDYLHVRCDLGYKLMMDGQEIQSFSTMCQSSGRWHLPLPECHIIDCGEPEPLLNGAVTVLSGLQNQYRSVVQYHCNEPFYSPLGGVNVNFTCDADRQWRSTHDIVDRMTCLPVCGQPTELISGFQRIIGGSDAPEKTIPWQVMLSVDGGRGGGMVIADRWIMTAAHVLVKNGEKVAPETVRIYMGQTDVQTLTDTFVFPSSLHIHPGYKNPNLLTYNNDIALMKLHQPITFNSSVMPLCLPAEGATYHTGIMGLVSGFGITIDQGRRMLRNKLKYVQIPLVDQETCSNSVSMFKRIRTHVPDLTENMFCAGVPEGSKDSCQGDSGSAFTLREQGRFYASGIVSWGIDCGKQGTYGVYTRVTNYLPWISKIMQENGD</sequence>
<feature type="domain" description="Sushi" evidence="28">
    <location>
        <begin position="1061"/>
        <end position="1126"/>
    </location>
</feature>
<dbReference type="Pfam" id="PF14670">
    <property type="entry name" value="FXa_inhibition"/>
    <property type="match status" value="2"/>
</dbReference>
<dbReference type="CDD" id="cd00190">
    <property type="entry name" value="Tryp_SPc"/>
    <property type="match status" value="2"/>
</dbReference>
<evidence type="ECO:0000256" key="12">
    <source>
        <dbReference type="ARBA" id="ARBA00022729"/>
    </source>
</evidence>
<keyword evidence="29" id="KW-1185">Reference proteome</keyword>
<dbReference type="InterPro" id="IPR001314">
    <property type="entry name" value="Peptidase_S1A"/>
</dbReference>
<dbReference type="InterPro" id="IPR000742">
    <property type="entry name" value="EGF"/>
</dbReference>
<evidence type="ECO:0000256" key="20">
    <source>
        <dbReference type="ARBA" id="ARBA00023180"/>
    </source>
</evidence>
<keyword evidence="9 25" id="KW-0768">Sushi</keyword>
<feature type="domain" description="CUB" evidence="26">
    <location>
        <begin position="771"/>
        <end position="894"/>
    </location>
</feature>
<evidence type="ECO:0000256" key="13">
    <source>
        <dbReference type="ARBA" id="ARBA00022737"/>
    </source>
</evidence>
<evidence type="ECO:0000256" key="22">
    <source>
        <dbReference type="ARBA" id="ARBA00093383"/>
    </source>
</evidence>
<dbReference type="SMART" id="SM00179">
    <property type="entry name" value="EGF_CA"/>
    <property type="match status" value="2"/>
</dbReference>
<keyword evidence="13" id="KW-0677">Repeat</keyword>
<dbReference type="SUPFAM" id="SSF57535">
    <property type="entry name" value="Complement control module/SCR domain"/>
    <property type="match status" value="4"/>
</dbReference>
<evidence type="ECO:0000256" key="3">
    <source>
        <dbReference type="ARBA" id="ARBA00004613"/>
    </source>
</evidence>
<keyword evidence="16" id="KW-0720">Serine protease</keyword>
<dbReference type="CDD" id="cd00041">
    <property type="entry name" value="CUB"/>
    <property type="match status" value="4"/>
</dbReference>
<feature type="domain" description="Sushi" evidence="28">
    <location>
        <begin position="396"/>
        <end position="464"/>
    </location>
</feature>
<keyword evidence="7" id="KW-0597">Phosphoprotein</keyword>
<keyword evidence="17" id="KW-0391">Immunity</keyword>
<dbReference type="GO" id="GO:0009986">
    <property type="term" value="C:cell surface"/>
    <property type="evidence" value="ECO:0007669"/>
    <property type="project" value="UniProtKB-SubCell"/>
</dbReference>
<evidence type="ECO:0000256" key="1">
    <source>
        <dbReference type="ARBA" id="ARBA00001057"/>
    </source>
</evidence>
<evidence type="ECO:0000259" key="26">
    <source>
        <dbReference type="PROSITE" id="PS01180"/>
    </source>
</evidence>